<dbReference type="EMBL" id="JBHSCN010000019">
    <property type="protein sequence ID" value="MFC4245083.1"/>
    <property type="molecule type" value="Genomic_DNA"/>
</dbReference>
<evidence type="ECO:0000313" key="2">
    <source>
        <dbReference type="Proteomes" id="UP001595900"/>
    </source>
</evidence>
<dbReference type="Proteomes" id="UP001595900">
    <property type="component" value="Unassembled WGS sequence"/>
</dbReference>
<dbReference type="RefSeq" id="WP_390231787.1">
    <property type="nucleotide sequence ID" value="NZ_JBHSCN010000019.1"/>
</dbReference>
<reference evidence="2" key="1">
    <citation type="journal article" date="2019" name="Int. J. Syst. Evol. Microbiol.">
        <title>The Global Catalogue of Microorganisms (GCM) 10K type strain sequencing project: providing services to taxonomists for standard genome sequencing and annotation.</title>
        <authorList>
            <consortium name="The Broad Institute Genomics Platform"/>
            <consortium name="The Broad Institute Genome Sequencing Center for Infectious Disease"/>
            <person name="Wu L."/>
            <person name="Ma J."/>
        </authorList>
    </citation>
    <scope>NUCLEOTIDE SEQUENCE [LARGE SCALE GENOMIC DNA]</scope>
    <source>
        <strain evidence="2">CGMCC 1.10363</strain>
    </source>
</reference>
<organism evidence="1 2">
    <name type="scientific">Gryllotalpicola reticulitermitis</name>
    <dbReference type="NCBI Taxonomy" id="1184153"/>
    <lineage>
        <taxon>Bacteria</taxon>
        <taxon>Bacillati</taxon>
        <taxon>Actinomycetota</taxon>
        <taxon>Actinomycetes</taxon>
        <taxon>Micrococcales</taxon>
        <taxon>Microbacteriaceae</taxon>
        <taxon>Gryllotalpicola</taxon>
    </lineage>
</organism>
<evidence type="ECO:0000313" key="1">
    <source>
        <dbReference type="EMBL" id="MFC4245083.1"/>
    </source>
</evidence>
<keyword evidence="2" id="KW-1185">Reference proteome</keyword>
<name>A0ABV8QBN2_9MICO</name>
<gene>
    <name evidence="1" type="ORF">ACFOYW_17075</name>
</gene>
<accession>A0ABV8QBN2</accession>
<protein>
    <submittedName>
        <fullName evidence="1">Uncharacterized protein</fullName>
    </submittedName>
</protein>
<proteinExistence type="predicted"/>
<comment type="caution">
    <text evidence="1">The sequence shown here is derived from an EMBL/GenBank/DDBJ whole genome shotgun (WGS) entry which is preliminary data.</text>
</comment>
<sequence length="86" mass="9438">MSEEARRPAPLGDVDELVQLRWQLGQVREYVAALAERGSPAYGSEAYQLPAAIILGIIDRPQQAMDLQADVARSIGRTFRPGDADE</sequence>